<evidence type="ECO:0000313" key="3">
    <source>
        <dbReference type="EMBL" id="CDO54784.1"/>
    </source>
</evidence>
<keyword evidence="2" id="KW-0539">Nucleus</keyword>
<evidence type="ECO:0000256" key="2">
    <source>
        <dbReference type="ARBA" id="ARBA00023242"/>
    </source>
</evidence>
<comment type="subcellular location">
    <subcellularLocation>
        <location evidence="1">Nucleus</location>
    </subcellularLocation>
</comment>
<evidence type="ECO:0008006" key="5">
    <source>
        <dbReference type="Google" id="ProtNLM"/>
    </source>
</evidence>
<organism evidence="3 4">
    <name type="scientific">Geotrichum candidum</name>
    <name type="common">Oospora lactis</name>
    <name type="synonym">Dipodascus geotrichum</name>
    <dbReference type="NCBI Taxonomy" id="1173061"/>
    <lineage>
        <taxon>Eukaryota</taxon>
        <taxon>Fungi</taxon>
        <taxon>Dikarya</taxon>
        <taxon>Ascomycota</taxon>
        <taxon>Saccharomycotina</taxon>
        <taxon>Dipodascomycetes</taxon>
        <taxon>Dipodascales</taxon>
        <taxon>Dipodascaceae</taxon>
        <taxon>Geotrichum</taxon>
    </lineage>
</organism>
<dbReference type="GO" id="GO:0006289">
    <property type="term" value="P:nucleotide-excision repair"/>
    <property type="evidence" value="ECO:0007669"/>
    <property type="project" value="TreeGrafter"/>
</dbReference>
<dbReference type="GO" id="GO:0031573">
    <property type="term" value="P:mitotic intra-S DNA damage checkpoint signaling"/>
    <property type="evidence" value="ECO:0007669"/>
    <property type="project" value="TreeGrafter"/>
</dbReference>
<dbReference type="Pfam" id="PF04005">
    <property type="entry name" value="Hus1"/>
    <property type="match status" value="1"/>
</dbReference>
<evidence type="ECO:0000313" key="4">
    <source>
        <dbReference type="Proteomes" id="UP000242525"/>
    </source>
</evidence>
<keyword evidence="4" id="KW-1185">Reference proteome</keyword>
<dbReference type="Proteomes" id="UP000242525">
    <property type="component" value="Unassembled WGS sequence"/>
</dbReference>
<dbReference type="PANTHER" id="PTHR12900">
    <property type="entry name" value="MITOTIC AND DNA DAMAGE CHECKPOINT PROTEIN HUS1"/>
    <property type="match status" value="1"/>
</dbReference>
<reference evidence="3" key="1">
    <citation type="submission" date="2014-03" db="EMBL/GenBank/DDBJ databases">
        <authorList>
            <person name="Casaregola S."/>
        </authorList>
    </citation>
    <scope>NUCLEOTIDE SEQUENCE [LARGE SCALE GENOMIC DNA]</scope>
    <source>
        <strain evidence="3">CLIB 918</strain>
    </source>
</reference>
<dbReference type="GO" id="GO:0000724">
    <property type="term" value="P:double-strand break repair via homologous recombination"/>
    <property type="evidence" value="ECO:0007669"/>
    <property type="project" value="TreeGrafter"/>
</dbReference>
<dbReference type="AlphaFoldDB" id="A0A0J9XC55"/>
<dbReference type="GO" id="GO:0030896">
    <property type="term" value="C:checkpoint clamp complex"/>
    <property type="evidence" value="ECO:0007669"/>
    <property type="project" value="InterPro"/>
</dbReference>
<proteinExistence type="predicted"/>
<dbReference type="GO" id="GO:0044778">
    <property type="term" value="P:meiotic DNA integrity checkpoint signaling"/>
    <property type="evidence" value="ECO:0007669"/>
    <property type="project" value="TreeGrafter"/>
</dbReference>
<dbReference type="OrthoDB" id="10063861at2759"/>
<dbReference type="GO" id="GO:0033314">
    <property type="term" value="P:mitotic DNA replication checkpoint signaling"/>
    <property type="evidence" value="ECO:0007669"/>
    <property type="project" value="TreeGrafter"/>
</dbReference>
<name>A0A0J9XC55_GEOCN</name>
<dbReference type="GO" id="GO:0000723">
    <property type="term" value="P:telomere maintenance"/>
    <property type="evidence" value="ECO:0007669"/>
    <property type="project" value="TreeGrafter"/>
</dbReference>
<accession>A0A0J9XC55</accession>
<dbReference type="EMBL" id="CCBN010000008">
    <property type="protein sequence ID" value="CDO54784.1"/>
    <property type="molecule type" value="Genomic_DNA"/>
</dbReference>
<gene>
    <name evidence="3" type="ORF">BN980_GECA08s04619g</name>
</gene>
<dbReference type="InterPro" id="IPR007150">
    <property type="entry name" value="HUS1/Mec3"/>
</dbReference>
<evidence type="ECO:0000256" key="1">
    <source>
        <dbReference type="ARBA" id="ARBA00004123"/>
    </source>
</evidence>
<sequence>MQLQADLVDLKLLKDICSSAVLHSKSCQLHFDAELFTLSNAIPNAGIHYTCQIPHDRIFSESSLVAGDPKSFINVEINVESLLKTLKTISSNNSVRLKLKHRSPPHQGSYFIITSMQCLDNETFYPVSHEIAVIETPHVDYPSMDFSDPGVVLLELQDIMPGLLRTSERYRALDTYIYIQGKPTGFIFQIESRSLLGNVRSTWKGLTPLKVMDSNPSDSLEASQQHEDEFQSVRVRSRDWYNVLQMSAWMSKFVVCISDHNGVSVYGFLSPAMSDKEGTFHVQLGHISE</sequence>
<dbReference type="GO" id="GO:0035861">
    <property type="term" value="C:site of double-strand break"/>
    <property type="evidence" value="ECO:0007669"/>
    <property type="project" value="TreeGrafter"/>
</dbReference>
<comment type="caution">
    <text evidence="3">The sequence shown here is derived from an EMBL/GenBank/DDBJ whole genome shotgun (WGS) entry which is preliminary data.</text>
</comment>
<protein>
    <recommendedName>
        <fullName evidence="5">Checkpoint protein</fullName>
    </recommendedName>
</protein>
<dbReference type="PANTHER" id="PTHR12900:SF0">
    <property type="entry name" value="CHECKPOINT PROTEIN"/>
    <property type="match status" value="1"/>
</dbReference>
<dbReference type="Gene3D" id="3.70.10.10">
    <property type="match status" value="1"/>
</dbReference>